<dbReference type="Proteomes" id="UP001066276">
    <property type="component" value="Chromosome 4_1"/>
</dbReference>
<evidence type="ECO:0000313" key="2">
    <source>
        <dbReference type="Proteomes" id="UP001066276"/>
    </source>
</evidence>
<protein>
    <submittedName>
        <fullName evidence="1">Uncharacterized protein</fullName>
    </submittedName>
</protein>
<accession>A0AAV7T6K5</accession>
<name>A0AAV7T6K5_PLEWA</name>
<dbReference type="AlphaFoldDB" id="A0AAV7T6K5"/>
<proteinExistence type="predicted"/>
<gene>
    <name evidence="1" type="ORF">NDU88_003424</name>
</gene>
<dbReference type="EMBL" id="JANPWB010000007">
    <property type="protein sequence ID" value="KAJ1171563.1"/>
    <property type="molecule type" value="Genomic_DNA"/>
</dbReference>
<keyword evidence="2" id="KW-1185">Reference proteome</keyword>
<reference evidence="1" key="1">
    <citation type="journal article" date="2022" name="bioRxiv">
        <title>Sequencing and chromosome-scale assembly of the giantPleurodeles waltlgenome.</title>
        <authorList>
            <person name="Brown T."/>
            <person name="Elewa A."/>
            <person name="Iarovenko S."/>
            <person name="Subramanian E."/>
            <person name="Araus A.J."/>
            <person name="Petzold A."/>
            <person name="Susuki M."/>
            <person name="Suzuki K.-i.T."/>
            <person name="Hayashi T."/>
            <person name="Toyoda A."/>
            <person name="Oliveira C."/>
            <person name="Osipova E."/>
            <person name="Leigh N.D."/>
            <person name="Simon A."/>
            <person name="Yun M.H."/>
        </authorList>
    </citation>
    <scope>NUCLEOTIDE SEQUENCE</scope>
    <source>
        <strain evidence="1">20211129_DDA</strain>
        <tissue evidence="1">Liver</tissue>
    </source>
</reference>
<comment type="caution">
    <text evidence="1">The sequence shown here is derived from an EMBL/GenBank/DDBJ whole genome shotgun (WGS) entry which is preliminary data.</text>
</comment>
<evidence type="ECO:0000313" key="1">
    <source>
        <dbReference type="EMBL" id="KAJ1171563.1"/>
    </source>
</evidence>
<organism evidence="1 2">
    <name type="scientific">Pleurodeles waltl</name>
    <name type="common">Iberian ribbed newt</name>
    <dbReference type="NCBI Taxonomy" id="8319"/>
    <lineage>
        <taxon>Eukaryota</taxon>
        <taxon>Metazoa</taxon>
        <taxon>Chordata</taxon>
        <taxon>Craniata</taxon>
        <taxon>Vertebrata</taxon>
        <taxon>Euteleostomi</taxon>
        <taxon>Amphibia</taxon>
        <taxon>Batrachia</taxon>
        <taxon>Caudata</taxon>
        <taxon>Salamandroidea</taxon>
        <taxon>Salamandridae</taxon>
        <taxon>Pleurodelinae</taxon>
        <taxon>Pleurodeles</taxon>
    </lineage>
</organism>
<sequence length="168" mass="18786">MDEQRLTCGVLCFLAKAGHVWACLDMSVLVHRAVAVAGWCCLSSVELHLWNGSPRVLRGLFGDYDMDMQLTFDIIQQQLDAEEHEKQHSSNTPITVREAQELLFGEIRYSEEHSYTGCISGENRELGRIGASGEGSFPVLRAVRQDGASRSTADLRKELTRSFLVRSL</sequence>